<evidence type="ECO:0008006" key="7">
    <source>
        <dbReference type="Google" id="ProtNLM"/>
    </source>
</evidence>
<dbReference type="Proteomes" id="UP000593564">
    <property type="component" value="Unassembled WGS sequence"/>
</dbReference>
<dbReference type="GO" id="GO:0035251">
    <property type="term" value="F:UDP-glucosyltransferase activity"/>
    <property type="evidence" value="ECO:0007669"/>
    <property type="project" value="InterPro"/>
</dbReference>
<dbReference type="Gene3D" id="3.40.50.2000">
    <property type="entry name" value="Glycogen Phosphorylase B"/>
    <property type="match status" value="2"/>
</dbReference>
<dbReference type="InterPro" id="IPR035595">
    <property type="entry name" value="UDP_glycos_trans_CS"/>
</dbReference>
<dbReference type="InterPro" id="IPR002213">
    <property type="entry name" value="UDP_glucos_trans"/>
</dbReference>
<keyword evidence="3" id="KW-0284">Flavonoid biosynthesis</keyword>
<protein>
    <recommendedName>
        <fullName evidence="7">UDP-glycosyltransferases domain-containing protein</fullName>
    </recommendedName>
</protein>
<accession>A0A7J7H0D3</accession>
<evidence type="ECO:0000256" key="4">
    <source>
        <dbReference type="RuleBase" id="RU003718"/>
    </source>
</evidence>
<dbReference type="CDD" id="cd03784">
    <property type="entry name" value="GT1_Gtf-like"/>
    <property type="match status" value="1"/>
</dbReference>
<keyword evidence="6" id="KW-1185">Reference proteome</keyword>
<dbReference type="AlphaFoldDB" id="A0A7J7H0D3"/>
<reference evidence="5 6" key="2">
    <citation type="submission" date="2020-07" db="EMBL/GenBank/DDBJ databases">
        <title>Genome assembly of wild tea tree DASZ reveals pedigree and selection history of tea varieties.</title>
        <authorList>
            <person name="Zhang W."/>
        </authorList>
    </citation>
    <scope>NUCLEOTIDE SEQUENCE [LARGE SCALE GENOMIC DNA]</scope>
    <source>
        <strain evidence="6">cv. G240</strain>
        <tissue evidence="5">Leaf</tissue>
    </source>
</reference>
<dbReference type="PANTHER" id="PTHR48048:SF45">
    <property type="entry name" value="GLYCOSYLTRANSFERASE"/>
    <property type="match status" value="1"/>
</dbReference>
<reference evidence="6" key="1">
    <citation type="journal article" date="2020" name="Nat. Commun.">
        <title>Genome assembly of wild tea tree DASZ reveals pedigree and selection history of tea varieties.</title>
        <authorList>
            <person name="Zhang W."/>
            <person name="Zhang Y."/>
            <person name="Qiu H."/>
            <person name="Guo Y."/>
            <person name="Wan H."/>
            <person name="Zhang X."/>
            <person name="Scossa F."/>
            <person name="Alseekh S."/>
            <person name="Zhang Q."/>
            <person name="Wang P."/>
            <person name="Xu L."/>
            <person name="Schmidt M.H."/>
            <person name="Jia X."/>
            <person name="Li D."/>
            <person name="Zhu A."/>
            <person name="Guo F."/>
            <person name="Chen W."/>
            <person name="Ni D."/>
            <person name="Usadel B."/>
            <person name="Fernie A.R."/>
            <person name="Wen W."/>
        </authorList>
    </citation>
    <scope>NUCLEOTIDE SEQUENCE [LARGE SCALE GENOMIC DNA]</scope>
    <source>
        <strain evidence="6">cv. G240</strain>
    </source>
</reference>
<evidence type="ECO:0000313" key="5">
    <source>
        <dbReference type="EMBL" id="KAF5946057.1"/>
    </source>
</evidence>
<evidence type="ECO:0000256" key="2">
    <source>
        <dbReference type="ARBA" id="ARBA00022679"/>
    </source>
</evidence>
<dbReference type="InterPro" id="IPR050481">
    <property type="entry name" value="UDP-glycosyltransf_plant"/>
</dbReference>
<organism evidence="5 6">
    <name type="scientific">Camellia sinensis</name>
    <name type="common">Tea plant</name>
    <name type="synonym">Thea sinensis</name>
    <dbReference type="NCBI Taxonomy" id="4442"/>
    <lineage>
        <taxon>Eukaryota</taxon>
        <taxon>Viridiplantae</taxon>
        <taxon>Streptophyta</taxon>
        <taxon>Embryophyta</taxon>
        <taxon>Tracheophyta</taxon>
        <taxon>Spermatophyta</taxon>
        <taxon>Magnoliopsida</taxon>
        <taxon>eudicotyledons</taxon>
        <taxon>Gunneridae</taxon>
        <taxon>Pentapetalae</taxon>
        <taxon>asterids</taxon>
        <taxon>Ericales</taxon>
        <taxon>Theaceae</taxon>
        <taxon>Camellia</taxon>
    </lineage>
</organism>
<dbReference type="EMBL" id="JACBKZ010000007">
    <property type="protein sequence ID" value="KAF5946057.1"/>
    <property type="molecule type" value="Genomic_DNA"/>
</dbReference>
<proteinExistence type="inferred from homology"/>
<dbReference type="FunFam" id="3.40.50.2000:FF:000056">
    <property type="entry name" value="Glycosyltransferase"/>
    <property type="match status" value="1"/>
</dbReference>
<comment type="similarity">
    <text evidence="1 4">Belongs to the UDP-glycosyltransferase family.</text>
</comment>
<dbReference type="GO" id="GO:0009813">
    <property type="term" value="P:flavonoid biosynthetic process"/>
    <property type="evidence" value="ECO:0007669"/>
    <property type="project" value="UniProtKB-KW"/>
</dbReference>
<name>A0A7J7H0D3_CAMSI</name>
<keyword evidence="2 4" id="KW-0808">Transferase</keyword>
<keyword evidence="4" id="KW-0328">Glycosyltransferase</keyword>
<dbReference type="PANTHER" id="PTHR48048">
    <property type="entry name" value="GLYCOSYLTRANSFERASE"/>
    <property type="match status" value="1"/>
</dbReference>
<dbReference type="PROSITE" id="PS00375">
    <property type="entry name" value="UDPGT"/>
    <property type="match status" value="1"/>
</dbReference>
<evidence type="ECO:0000256" key="3">
    <source>
        <dbReference type="ARBA" id="ARBA00023241"/>
    </source>
</evidence>
<gene>
    <name evidence="5" type="ORF">HYC85_016285</name>
</gene>
<evidence type="ECO:0000256" key="1">
    <source>
        <dbReference type="ARBA" id="ARBA00009995"/>
    </source>
</evidence>
<dbReference type="Pfam" id="PF00201">
    <property type="entry name" value="UDPGT"/>
    <property type="match status" value="1"/>
</dbReference>
<comment type="caution">
    <text evidence="5">The sequence shown here is derived from an EMBL/GenBank/DDBJ whole genome shotgun (WGS) entry which is preliminary data.</text>
</comment>
<sequence>MLHLPIRHTELTVSDPNSVTHFPSYANPVPTSVLPAFLFNKHGGYTCLLNHARRFREKKGIIVNTFKELESCAVKSLVDSTESPPVYAVGPLLDLAGDARSGSDREEIVKWLDEQPPSSVPFLCFGSLGSFGPPQLAEIAAAVEKSGHRFLWSIRRPPPQGVFEMPTDCGGDYDGFLPEGFLKRMENRGMVCGWAPQTTVLGHAAVGGFVSHCGWNSILESLWVGVPIVTWAMYAEQLSRKEWRW</sequence>
<dbReference type="SUPFAM" id="SSF53756">
    <property type="entry name" value="UDP-Glycosyltransferase/glycogen phosphorylase"/>
    <property type="match status" value="1"/>
</dbReference>
<evidence type="ECO:0000313" key="6">
    <source>
        <dbReference type="Proteomes" id="UP000593564"/>
    </source>
</evidence>